<gene>
    <name evidence="1" type="ORF">PECUL_23A021092</name>
</gene>
<evidence type="ECO:0000313" key="1">
    <source>
        <dbReference type="EMBL" id="CAH2225659.1"/>
    </source>
</evidence>
<accession>A0AAD1R8C8</accession>
<reference evidence="1" key="1">
    <citation type="submission" date="2022-03" db="EMBL/GenBank/DDBJ databases">
        <authorList>
            <person name="Alioto T."/>
            <person name="Alioto T."/>
            <person name="Gomez Garrido J."/>
        </authorList>
    </citation>
    <scope>NUCLEOTIDE SEQUENCE</scope>
</reference>
<dbReference type="Proteomes" id="UP001295444">
    <property type="component" value="Chromosome 01"/>
</dbReference>
<keyword evidence="2" id="KW-1185">Reference proteome</keyword>
<dbReference type="AlphaFoldDB" id="A0AAD1R8C8"/>
<sequence length="121" mass="13743">MQINIESVPENPVVPGIPFEGFSATGKSDLRICGLPVTRLRRGGRSHTAQTGASHRNRATDTYRMVHPADTSKMADELSIQRYKLQRLGTVLLGSVVCILQRLDKVFQRFWRWLEAQIAHW</sequence>
<proteinExistence type="predicted"/>
<dbReference type="EMBL" id="OW240912">
    <property type="protein sequence ID" value="CAH2225659.1"/>
    <property type="molecule type" value="Genomic_DNA"/>
</dbReference>
<organism evidence="1 2">
    <name type="scientific">Pelobates cultripes</name>
    <name type="common">Western spadefoot toad</name>
    <dbReference type="NCBI Taxonomy" id="61616"/>
    <lineage>
        <taxon>Eukaryota</taxon>
        <taxon>Metazoa</taxon>
        <taxon>Chordata</taxon>
        <taxon>Craniata</taxon>
        <taxon>Vertebrata</taxon>
        <taxon>Euteleostomi</taxon>
        <taxon>Amphibia</taxon>
        <taxon>Batrachia</taxon>
        <taxon>Anura</taxon>
        <taxon>Pelobatoidea</taxon>
        <taxon>Pelobatidae</taxon>
        <taxon>Pelobates</taxon>
    </lineage>
</organism>
<evidence type="ECO:0000313" key="2">
    <source>
        <dbReference type="Proteomes" id="UP001295444"/>
    </source>
</evidence>
<protein>
    <submittedName>
        <fullName evidence="1">Uncharacterized protein</fullName>
    </submittedName>
</protein>
<name>A0AAD1R8C8_PELCU</name>